<dbReference type="EMBL" id="BGPR01000403">
    <property type="protein sequence ID" value="GBM18422.1"/>
    <property type="molecule type" value="Genomic_DNA"/>
</dbReference>
<evidence type="ECO:0000313" key="2">
    <source>
        <dbReference type="Proteomes" id="UP000499080"/>
    </source>
</evidence>
<reference evidence="1 2" key="1">
    <citation type="journal article" date="2019" name="Sci. Rep.">
        <title>Orb-weaving spider Araneus ventricosus genome elucidates the spidroin gene catalogue.</title>
        <authorList>
            <person name="Kono N."/>
            <person name="Nakamura H."/>
            <person name="Ohtoshi R."/>
            <person name="Moran D.A.P."/>
            <person name="Shinohara A."/>
            <person name="Yoshida Y."/>
            <person name="Fujiwara M."/>
            <person name="Mori M."/>
            <person name="Tomita M."/>
            <person name="Arakawa K."/>
        </authorList>
    </citation>
    <scope>NUCLEOTIDE SEQUENCE [LARGE SCALE GENOMIC DNA]</scope>
</reference>
<accession>A0A4Y2DNP1</accession>
<keyword evidence="2" id="KW-1185">Reference proteome</keyword>
<sequence length="159" mass="17868">MTNLSSSNPFVDESCSDSIAKRSMIDSNATSTVTKVTNPSLKEMAIKIPVHFLQTEHEKLPEIDKSLFEVEEPELINIFTKPSLLKNPFAQPCLTNPFNDDFASNACIMLKSTNPFEVLKDDTNLCTGISEDNRISKLDSSEWHELDKIFQKALSSKLR</sequence>
<dbReference type="Proteomes" id="UP000499080">
    <property type="component" value="Unassembled WGS sequence"/>
</dbReference>
<gene>
    <name evidence="1" type="ORF">AVEN_72758_1</name>
</gene>
<organism evidence="1 2">
    <name type="scientific">Araneus ventricosus</name>
    <name type="common">Orbweaver spider</name>
    <name type="synonym">Epeira ventricosa</name>
    <dbReference type="NCBI Taxonomy" id="182803"/>
    <lineage>
        <taxon>Eukaryota</taxon>
        <taxon>Metazoa</taxon>
        <taxon>Ecdysozoa</taxon>
        <taxon>Arthropoda</taxon>
        <taxon>Chelicerata</taxon>
        <taxon>Arachnida</taxon>
        <taxon>Araneae</taxon>
        <taxon>Araneomorphae</taxon>
        <taxon>Entelegynae</taxon>
        <taxon>Araneoidea</taxon>
        <taxon>Araneidae</taxon>
        <taxon>Araneus</taxon>
    </lineage>
</organism>
<dbReference type="AlphaFoldDB" id="A0A4Y2DNP1"/>
<evidence type="ECO:0000313" key="1">
    <source>
        <dbReference type="EMBL" id="GBM18422.1"/>
    </source>
</evidence>
<comment type="caution">
    <text evidence="1">The sequence shown here is derived from an EMBL/GenBank/DDBJ whole genome shotgun (WGS) entry which is preliminary data.</text>
</comment>
<proteinExistence type="predicted"/>
<protein>
    <submittedName>
        <fullName evidence="1">Uncharacterized protein</fullName>
    </submittedName>
</protein>
<dbReference type="OrthoDB" id="6425704at2759"/>
<name>A0A4Y2DNP1_ARAVE</name>